<comment type="caution">
    <text evidence="3">The sequence shown here is derived from an EMBL/GenBank/DDBJ whole genome shotgun (WGS) entry which is preliminary data.</text>
</comment>
<dbReference type="SUPFAM" id="SSF52200">
    <property type="entry name" value="Toll/Interleukin receptor TIR domain"/>
    <property type="match status" value="1"/>
</dbReference>
<feature type="domain" description="TIR" evidence="2">
    <location>
        <begin position="108"/>
        <end position="263"/>
    </location>
</feature>
<evidence type="ECO:0000256" key="1">
    <source>
        <dbReference type="SAM" id="Coils"/>
    </source>
</evidence>
<evidence type="ECO:0000313" key="3">
    <source>
        <dbReference type="EMBL" id="MEI4801999.1"/>
    </source>
</evidence>
<name>A0ABU8FH33_9BACI</name>
<protein>
    <submittedName>
        <fullName evidence="3">Toll/interleukin-1 receptor domain-containing protein</fullName>
    </submittedName>
</protein>
<dbReference type="InterPro" id="IPR000157">
    <property type="entry name" value="TIR_dom"/>
</dbReference>
<dbReference type="EMBL" id="JBAWSX010000006">
    <property type="protein sequence ID" value="MEI4801999.1"/>
    <property type="molecule type" value="Genomic_DNA"/>
</dbReference>
<dbReference type="Proteomes" id="UP001372526">
    <property type="component" value="Unassembled WGS sequence"/>
</dbReference>
<evidence type="ECO:0000259" key="2">
    <source>
        <dbReference type="PROSITE" id="PS50104"/>
    </source>
</evidence>
<dbReference type="Gene3D" id="3.40.50.10140">
    <property type="entry name" value="Toll/interleukin-1 receptor homology (TIR) domain"/>
    <property type="match status" value="1"/>
</dbReference>
<dbReference type="SMART" id="SM00255">
    <property type="entry name" value="TIR"/>
    <property type="match status" value="1"/>
</dbReference>
<organism evidence="3 4">
    <name type="scientific">Bacillus bruguierae</name>
    <dbReference type="NCBI Taxonomy" id="3127667"/>
    <lineage>
        <taxon>Bacteria</taxon>
        <taxon>Bacillati</taxon>
        <taxon>Bacillota</taxon>
        <taxon>Bacilli</taxon>
        <taxon>Bacillales</taxon>
        <taxon>Bacillaceae</taxon>
        <taxon>Bacillus</taxon>
    </lineage>
</organism>
<keyword evidence="3" id="KW-0675">Receptor</keyword>
<feature type="coiled-coil region" evidence="1">
    <location>
        <begin position="75"/>
        <end position="102"/>
    </location>
</feature>
<dbReference type="InterPro" id="IPR035897">
    <property type="entry name" value="Toll_tir_struct_dom_sf"/>
</dbReference>
<sequence length="263" mass="30070">MDVLRKLKMETKGIHGSVRKYTSEPYIINALEELIRAVEEKQLEEILYLLELVDDWYGKNQSEIQSNSYVSNKQHIDIEQKIKSYIVELKEYKDEVVQVESTQVPVSAKHRLFISHASADKKVCDAFVNLLEELGVPEEEILYSSSSRHGIPGDMDIFEYLKSNISNGITVYYMLSDNYYQSAYCLNEMGAAWVTQNDSSTFILPNFTVGIKGVIDSNRKAYKLSDPVELIQLKNKILKEFGGKISEGKWETVKSEFLEAIKG</sequence>
<accession>A0ABU8FH33</accession>
<evidence type="ECO:0000313" key="4">
    <source>
        <dbReference type="Proteomes" id="UP001372526"/>
    </source>
</evidence>
<dbReference type="RefSeq" id="WP_336472615.1">
    <property type="nucleotide sequence ID" value="NZ_JBAWSX010000006.1"/>
</dbReference>
<reference evidence="3 4" key="1">
    <citation type="submission" date="2024-01" db="EMBL/GenBank/DDBJ databases">
        <title>Seven novel Bacillus-like species.</title>
        <authorList>
            <person name="Liu G."/>
        </authorList>
    </citation>
    <scope>NUCLEOTIDE SEQUENCE [LARGE SCALE GENOMIC DNA]</scope>
    <source>
        <strain evidence="3 4">FJAT-51639</strain>
    </source>
</reference>
<gene>
    <name evidence="3" type="ORF">WAZ07_11805</name>
</gene>
<keyword evidence="1" id="KW-0175">Coiled coil</keyword>
<dbReference type="PROSITE" id="PS50104">
    <property type="entry name" value="TIR"/>
    <property type="match status" value="1"/>
</dbReference>
<proteinExistence type="predicted"/>
<keyword evidence="4" id="KW-1185">Reference proteome</keyword>